<reference evidence="3" key="1">
    <citation type="submission" date="2018-06" db="EMBL/GenBank/DDBJ databases">
        <authorList>
            <person name="Zhirakovskaya E."/>
        </authorList>
    </citation>
    <scope>NUCLEOTIDE SEQUENCE</scope>
</reference>
<dbReference type="PANTHER" id="PTHR47637">
    <property type="entry name" value="CHAPERONE SURA"/>
    <property type="match status" value="1"/>
</dbReference>
<feature type="domain" description="PpiC" evidence="2">
    <location>
        <begin position="157"/>
        <end position="258"/>
    </location>
</feature>
<dbReference type="InterPro" id="IPR023058">
    <property type="entry name" value="PPIase_PpiC_CS"/>
</dbReference>
<dbReference type="AlphaFoldDB" id="A0A3B0YQC8"/>
<protein>
    <recommendedName>
        <fullName evidence="2">PpiC domain-containing protein</fullName>
    </recommendedName>
</protein>
<dbReference type="Gene3D" id="3.10.50.40">
    <property type="match status" value="1"/>
</dbReference>
<dbReference type="PANTHER" id="PTHR47637:SF1">
    <property type="entry name" value="CHAPERONE SURA"/>
    <property type="match status" value="1"/>
</dbReference>
<accession>A0A3B0YQC8</accession>
<dbReference type="PROSITE" id="PS50198">
    <property type="entry name" value="PPIC_PPIASE_2"/>
    <property type="match status" value="1"/>
</dbReference>
<gene>
    <name evidence="3" type="ORF">MNBD_GAMMA16-430</name>
</gene>
<evidence type="ECO:0000259" key="2">
    <source>
        <dbReference type="PROSITE" id="PS50198"/>
    </source>
</evidence>
<dbReference type="InterPro" id="IPR046357">
    <property type="entry name" value="PPIase_dom_sf"/>
</dbReference>
<dbReference type="SUPFAM" id="SSF109998">
    <property type="entry name" value="Triger factor/SurA peptide-binding domain-like"/>
    <property type="match status" value="1"/>
</dbReference>
<dbReference type="Pfam" id="PF00639">
    <property type="entry name" value="Rotamase"/>
    <property type="match status" value="1"/>
</dbReference>
<name>A0A3B0YQC8_9ZZZZ</name>
<evidence type="ECO:0000256" key="1">
    <source>
        <dbReference type="ARBA" id="ARBA00022729"/>
    </source>
</evidence>
<dbReference type="Gene3D" id="1.10.8.1040">
    <property type="match status" value="1"/>
</dbReference>
<sequence>MNFNYAQAMKLISKLVLLFAFFSSVDAAENAVESMVGDVFATVNGEVISTAEFHEFLMTGVRQKFYHGKITAEEQAAFRSEMMQSIVDRVLLLQEARKRGIVVKAISLDNEGAQHVAQLKEDAVLDRFKAIKGEAVRVTTQEVKAYYASNAEKFTRPEQVRVSLILLTVPPYAASETWQNRLVEAETITEKLKRGESFASLAIKHSDHESSKAGGDLGFIHAGMLAADVDQLIKDLSPGENAAPIYLLQGVAVFRLEERVKEKLNSYDVVAPRARDLLLRDRREQAWDKLLVQLRAAADIHVGQ</sequence>
<dbReference type="EMBL" id="UOFO01000002">
    <property type="protein sequence ID" value="VAW83105.1"/>
    <property type="molecule type" value="Genomic_DNA"/>
</dbReference>
<dbReference type="InterPro" id="IPR050280">
    <property type="entry name" value="OMP_Chaperone_SurA"/>
</dbReference>
<keyword evidence="1" id="KW-0732">Signal</keyword>
<dbReference type="SUPFAM" id="SSF54534">
    <property type="entry name" value="FKBP-like"/>
    <property type="match status" value="1"/>
</dbReference>
<dbReference type="InterPro" id="IPR000297">
    <property type="entry name" value="PPIase_PpiC"/>
</dbReference>
<evidence type="ECO:0000313" key="3">
    <source>
        <dbReference type="EMBL" id="VAW83105.1"/>
    </source>
</evidence>
<proteinExistence type="predicted"/>
<dbReference type="Pfam" id="PF13623">
    <property type="entry name" value="SurA_N_2"/>
    <property type="match status" value="1"/>
</dbReference>
<dbReference type="GO" id="GO:0003755">
    <property type="term" value="F:peptidyl-prolyl cis-trans isomerase activity"/>
    <property type="evidence" value="ECO:0007669"/>
    <property type="project" value="InterPro"/>
</dbReference>
<organism evidence="3">
    <name type="scientific">hydrothermal vent metagenome</name>
    <dbReference type="NCBI Taxonomy" id="652676"/>
    <lineage>
        <taxon>unclassified sequences</taxon>
        <taxon>metagenomes</taxon>
        <taxon>ecological metagenomes</taxon>
    </lineage>
</organism>
<dbReference type="InterPro" id="IPR027304">
    <property type="entry name" value="Trigger_fact/SurA_dom_sf"/>
</dbReference>
<dbReference type="PROSITE" id="PS01096">
    <property type="entry name" value="PPIC_PPIASE_1"/>
    <property type="match status" value="1"/>
</dbReference>